<dbReference type="PANTHER" id="PTHR21974">
    <property type="entry name" value="RE15880P"/>
    <property type="match status" value="1"/>
</dbReference>
<protein>
    <submittedName>
        <fullName evidence="2">Uncharacterized protein</fullName>
    </submittedName>
</protein>
<feature type="compositionally biased region" description="Basic and acidic residues" evidence="1">
    <location>
        <begin position="160"/>
        <end position="170"/>
    </location>
</feature>
<dbReference type="Proteomes" id="UP001174936">
    <property type="component" value="Unassembled WGS sequence"/>
</dbReference>
<evidence type="ECO:0000256" key="1">
    <source>
        <dbReference type="SAM" id="MobiDB-lite"/>
    </source>
</evidence>
<name>A0AA39YQR8_9PEZI</name>
<feature type="region of interest" description="Disordered" evidence="1">
    <location>
        <begin position="149"/>
        <end position="170"/>
    </location>
</feature>
<evidence type="ECO:0000313" key="3">
    <source>
        <dbReference type="Proteomes" id="UP001174936"/>
    </source>
</evidence>
<evidence type="ECO:0000313" key="2">
    <source>
        <dbReference type="EMBL" id="KAK0656924.1"/>
    </source>
</evidence>
<accession>A0AA39YQR8</accession>
<dbReference type="AlphaFoldDB" id="A0AA39YQR8"/>
<gene>
    <name evidence="2" type="ORF">B0T16DRAFT_501584</name>
</gene>
<proteinExistence type="predicted"/>
<dbReference type="PANTHER" id="PTHR21974:SF2">
    <property type="entry name" value="RE15880P"/>
    <property type="match status" value="1"/>
</dbReference>
<organism evidence="2 3">
    <name type="scientific">Cercophora newfieldiana</name>
    <dbReference type="NCBI Taxonomy" id="92897"/>
    <lineage>
        <taxon>Eukaryota</taxon>
        <taxon>Fungi</taxon>
        <taxon>Dikarya</taxon>
        <taxon>Ascomycota</taxon>
        <taxon>Pezizomycotina</taxon>
        <taxon>Sordariomycetes</taxon>
        <taxon>Sordariomycetidae</taxon>
        <taxon>Sordariales</taxon>
        <taxon>Lasiosphaeriaceae</taxon>
        <taxon>Cercophora</taxon>
    </lineage>
</organism>
<keyword evidence="3" id="KW-1185">Reference proteome</keyword>
<comment type="caution">
    <text evidence="2">The sequence shown here is derived from an EMBL/GenBank/DDBJ whole genome shotgun (WGS) entry which is preliminary data.</text>
</comment>
<sequence length="357" mass="39469">MAFLQERIHSAATEYRKLTDIITSTNHAPSQLSQQQDLISALQTDITESDALVASAEARRLAEQSDHTKYQNSTFRRFAHKASGQSSKYSAKAAKEESEYLAAIQSEHTEKQRNAALRSHLAAAQSLSDSLAPAASQHAQAQSDLDSLLSSVFDGPTPSHPDEDSAERDVSLALSAHRAAQDDLNSESSALAYLKTAQLAMRGAVAAAKEAVSIMVHLDAVSDRSTSDKKARAALTAIETQLLSARVSYLQAQRVKPQLEDVPQLEVNQKGIMRAMYFTTQNPFRREETEVETMVKALSDRVWEVGMFVKRRVEEGGVKEEVLKGRVKEREGELKTAKDRLRRVRENVFESMVEGKV</sequence>
<dbReference type="EMBL" id="JAULSV010000001">
    <property type="protein sequence ID" value="KAK0656924.1"/>
    <property type="molecule type" value="Genomic_DNA"/>
</dbReference>
<reference evidence="2" key="1">
    <citation type="submission" date="2023-06" db="EMBL/GenBank/DDBJ databases">
        <title>Genome-scale phylogeny and comparative genomics of the fungal order Sordariales.</title>
        <authorList>
            <consortium name="Lawrence Berkeley National Laboratory"/>
            <person name="Hensen N."/>
            <person name="Bonometti L."/>
            <person name="Westerberg I."/>
            <person name="Brannstrom I.O."/>
            <person name="Guillou S."/>
            <person name="Cros-Aarteil S."/>
            <person name="Calhoun S."/>
            <person name="Haridas S."/>
            <person name="Kuo A."/>
            <person name="Mondo S."/>
            <person name="Pangilinan J."/>
            <person name="Riley R."/>
            <person name="Labutti K."/>
            <person name="Andreopoulos B."/>
            <person name="Lipzen A."/>
            <person name="Chen C."/>
            <person name="Yanf M."/>
            <person name="Daum C."/>
            <person name="Ng V."/>
            <person name="Clum A."/>
            <person name="Steindorff A."/>
            <person name="Ohm R."/>
            <person name="Martin F."/>
            <person name="Silar P."/>
            <person name="Natvig D."/>
            <person name="Lalanne C."/>
            <person name="Gautier V."/>
            <person name="Ament-Velasquez S.L."/>
            <person name="Kruys A."/>
            <person name="Hutchinson M.I."/>
            <person name="Powell A.J."/>
            <person name="Barry K."/>
            <person name="Miller A.N."/>
            <person name="Grigoriev I.V."/>
            <person name="Debuchy R."/>
            <person name="Gladieux P."/>
            <person name="Thoren M.H."/>
            <person name="Johannesson H."/>
        </authorList>
    </citation>
    <scope>NUCLEOTIDE SEQUENCE</scope>
    <source>
        <strain evidence="2">SMH2532-1</strain>
    </source>
</reference>